<dbReference type="Gene3D" id="2.40.170.20">
    <property type="entry name" value="TonB-dependent receptor, beta-barrel domain"/>
    <property type="match status" value="1"/>
</dbReference>
<evidence type="ECO:0000256" key="3">
    <source>
        <dbReference type="ARBA" id="ARBA00022448"/>
    </source>
</evidence>
<evidence type="ECO:0000256" key="4">
    <source>
        <dbReference type="ARBA" id="ARBA00023136"/>
    </source>
</evidence>
<keyword evidence="3" id="KW-0813">Transport</keyword>
<dbReference type="InterPro" id="IPR012910">
    <property type="entry name" value="Plug_dom"/>
</dbReference>
<evidence type="ECO:0000313" key="8">
    <source>
        <dbReference type="Proteomes" id="UP001326110"/>
    </source>
</evidence>
<keyword evidence="8" id="KW-1185">Reference proteome</keyword>
<keyword evidence="5" id="KW-0998">Cell outer membrane</keyword>
<reference evidence="7 8" key="1">
    <citation type="submission" date="2023-11" db="EMBL/GenBank/DDBJ databases">
        <title>MicrobeMod: A computational toolkit for identifying prokaryotic methylation and restriction-modification with nanopore sequencing.</title>
        <authorList>
            <person name="Crits-Christoph A."/>
            <person name="Kang S.C."/>
            <person name="Lee H."/>
            <person name="Ostrov N."/>
        </authorList>
    </citation>
    <scope>NUCLEOTIDE SEQUENCE [LARGE SCALE GENOMIC DNA]</scope>
    <source>
        <strain evidence="7 8">ATCC 25935</strain>
    </source>
</reference>
<gene>
    <name evidence="7" type="ORF">SR858_11540</name>
</gene>
<dbReference type="InterPro" id="IPR011662">
    <property type="entry name" value="Secretin/TonB_short_N"/>
</dbReference>
<dbReference type="RefSeq" id="WP_154819803.1">
    <property type="nucleotide sequence ID" value="NZ_CP140152.1"/>
</dbReference>
<dbReference type="SUPFAM" id="SSF56935">
    <property type="entry name" value="Porins"/>
    <property type="match status" value="1"/>
</dbReference>
<sequence length="1324" mass="139584">MKTVVTGWGLRYIAEMKRRGLTMAVSLAWSVASVLPVLAALAAPTAVAEVGPQHPLDGNAGAGVTSAVNANANANANARTNANANASASANAGAKVSANAAVSINVAAGAAAIAVPELARQLGVRVLASGDDLAGVSTPALLGAYRPSQAPQALAALLAGTGLVVRSQGGSLLIERPASHQPSTASEPAPVIVEVAGVRAAQQTSIDRKKHAATALDAVVAEDVGTFPDRNAAEAISRIAGVTLERGDYGEGTTVNVRGSQAGYTRVEIDGVGVQTGGGSDLNGGGGGRGVDLRELSTDLIKSIDMVKGATADMTEGSLGGSIVIRTRNGLDFERRHVSLRLAGQQNSINGKTTPNVNFVFADKFLDQRLGVIVNLGGARARNENHTMSVSNRDLGMSRLIDFDQSPEKTFSFQPATVSTTDPAATAPLQRWARAGGGTVDSLSPLEIVTRAANAASKDDCRAAFPAYTATELAMFGSASARAGAQNQRGNELLSCLNQWNDYTPQNLRYQVRRQHERRWSGDIRLDFKVSQALSVYARVTRTTRHIDDDQLFFSAGGININGAGRYTDTPASDGVIRVPGSGSGSYWYATPANGGVADGRWLGLTDGTVANIVHGSVAVDASHHVTAYTLSNPSINNDQIYDRIESRSRYNEAGGAWRSGRFQADFLAGLVKAETARLQWRTNLAFAGGPTRVALDPDGWWLAALPADVAAMQLDPNRYGAVQSSAPGLPAISTATQLTQANPRLMARREATARLDMRYATAAWVPWLSRVKFGASRRDYRTSVWNGQGYTVRSAAGDEPAVVVPRAALNSSFQACENTPASLAPGGTPCRYGTTFSSTPGNVLSSLIVMPQATYRDIVGQALLANPVGFFNSLPDRPAALLTGWSEIDVRRVIAASGVQNFNLDCVRTCRGSDGRVYEQPRTGVRERIDAAYVSADFAVDDMPLGGTLDGNLGWRVVRTGVAATGLMTLQSVGAGATSAVTRNTALKNRVTDVMPMLNLAWWVAPDLVLRFGRAKAIARPPVEYLYSNGVTCTSAAGTGTGTGTGIGTATDLQCSGTMGNPGLRPLTNRNDNLAAEWYPNRDTVLSLAAFRQRGRVGAPMRVAVAGALPFAGAGVQDPASGADLGDARYAFATYVNGPAITRHGVEVAVKTAFTGLSWLLRHTGIDANYARQRSSSVDGAFRDLVTGVALAPAGEMRYTWNTSLWYDDGRWRARVAWQSAAGYFRGPATLANNYPAVGITGTTSLPLNPGSATFRDASRFIDAKVSYRLHPGLEVFVEGRNLGRRTVSNSQTAVQPLADGTPNLLDRAYYGAQYMAGINLKY</sequence>
<dbReference type="InterPro" id="IPR010104">
    <property type="entry name" value="TonB_rcpt_bac"/>
</dbReference>
<evidence type="ECO:0000259" key="6">
    <source>
        <dbReference type="SMART" id="SM00965"/>
    </source>
</evidence>
<name>A0ABZ0Y4D9_9BURK</name>
<dbReference type="GeneID" id="43162743"/>
<organism evidence="7 8">
    <name type="scientific">Duganella zoogloeoides</name>
    <dbReference type="NCBI Taxonomy" id="75659"/>
    <lineage>
        <taxon>Bacteria</taxon>
        <taxon>Pseudomonadati</taxon>
        <taxon>Pseudomonadota</taxon>
        <taxon>Betaproteobacteria</taxon>
        <taxon>Burkholderiales</taxon>
        <taxon>Oxalobacteraceae</taxon>
        <taxon>Telluria group</taxon>
        <taxon>Duganella</taxon>
    </lineage>
</organism>
<dbReference type="Pfam" id="PF07715">
    <property type="entry name" value="Plug"/>
    <property type="match status" value="1"/>
</dbReference>
<comment type="subcellular location">
    <subcellularLocation>
        <location evidence="1">Cell outer membrane</location>
    </subcellularLocation>
</comment>
<evidence type="ECO:0000313" key="7">
    <source>
        <dbReference type="EMBL" id="WQH06931.1"/>
    </source>
</evidence>
<dbReference type="PANTHER" id="PTHR40980:SF3">
    <property type="entry name" value="TONB-DEPENDENT RECEPTOR-LIKE BETA-BARREL DOMAIN-CONTAINING PROTEIN"/>
    <property type="match status" value="1"/>
</dbReference>
<dbReference type="EMBL" id="CP140152">
    <property type="protein sequence ID" value="WQH06931.1"/>
    <property type="molecule type" value="Genomic_DNA"/>
</dbReference>
<evidence type="ECO:0000256" key="1">
    <source>
        <dbReference type="ARBA" id="ARBA00004442"/>
    </source>
</evidence>
<dbReference type="InterPro" id="IPR037066">
    <property type="entry name" value="Plug_dom_sf"/>
</dbReference>
<evidence type="ECO:0000256" key="2">
    <source>
        <dbReference type="ARBA" id="ARBA00009810"/>
    </source>
</evidence>
<evidence type="ECO:0000256" key="5">
    <source>
        <dbReference type="ARBA" id="ARBA00023237"/>
    </source>
</evidence>
<proteinExistence type="inferred from homology"/>
<dbReference type="Proteomes" id="UP001326110">
    <property type="component" value="Chromosome"/>
</dbReference>
<keyword evidence="4" id="KW-0472">Membrane</keyword>
<dbReference type="PANTHER" id="PTHR40980">
    <property type="entry name" value="PLUG DOMAIN-CONTAINING PROTEIN"/>
    <property type="match status" value="1"/>
</dbReference>
<feature type="domain" description="Secretin/TonB short N-terminal" evidence="6">
    <location>
        <begin position="124"/>
        <end position="177"/>
    </location>
</feature>
<dbReference type="SMART" id="SM00965">
    <property type="entry name" value="STN"/>
    <property type="match status" value="1"/>
</dbReference>
<dbReference type="NCBIfam" id="TIGR01782">
    <property type="entry name" value="TonB-Xanth-Caul"/>
    <property type="match status" value="1"/>
</dbReference>
<keyword evidence="7" id="KW-0675">Receptor</keyword>
<dbReference type="Gene3D" id="3.55.50.30">
    <property type="match status" value="1"/>
</dbReference>
<protein>
    <submittedName>
        <fullName evidence="7">TonB-dependent receptor</fullName>
    </submittedName>
</protein>
<dbReference type="InterPro" id="IPR036942">
    <property type="entry name" value="Beta-barrel_TonB_sf"/>
</dbReference>
<comment type="similarity">
    <text evidence="2">Belongs to the TonB-dependent receptor family.</text>
</comment>
<accession>A0ABZ0Y4D9</accession>
<dbReference type="Gene3D" id="2.170.130.10">
    <property type="entry name" value="TonB-dependent receptor, plug domain"/>
    <property type="match status" value="1"/>
</dbReference>